<dbReference type="GO" id="GO:0016651">
    <property type="term" value="F:oxidoreductase activity, acting on NAD(P)H"/>
    <property type="evidence" value="ECO:0007669"/>
    <property type="project" value="TreeGrafter"/>
</dbReference>
<name>A0A6N4DJN1_9GAMM</name>
<reference evidence="4 5" key="1">
    <citation type="submission" date="2018-03" db="EMBL/GenBank/DDBJ databases">
        <title>Cross-interface Injection: A General Nanoliter Liquid Handling Method Applied to Single Cells Genome Amplification Automated Nanoliter Liquid Handling Applied to Single Cell Multiple Displacement Amplification.</title>
        <authorList>
            <person name="Yun J."/>
            <person name="Xu P."/>
            <person name="Xu J."/>
            <person name="Dai X."/>
            <person name="Wang Y."/>
            <person name="Zheng X."/>
            <person name="Cao C."/>
            <person name="Yi Q."/>
            <person name="Zhu Y."/>
            <person name="Wang L."/>
            <person name="Dong Z."/>
            <person name="Huang Y."/>
            <person name="Huang L."/>
            <person name="Du W."/>
        </authorList>
    </citation>
    <scope>NUCLEOTIDE SEQUENCE [LARGE SCALE GENOMIC DNA]</scope>
    <source>
        <strain evidence="4 5">A9-4</strain>
    </source>
</reference>
<dbReference type="SUPFAM" id="SSF51735">
    <property type="entry name" value="NAD(P)-binding Rossmann-fold domains"/>
    <property type="match status" value="1"/>
</dbReference>
<dbReference type="Gene3D" id="3.40.50.720">
    <property type="entry name" value="NAD(P)-binding Rossmann-like Domain"/>
    <property type="match status" value="1"/>
</dbReference>
<dbReference type="InterPro" id="IPR020843">
    <property type="entry name" value="ER"/>
</dbReference>
<dbReference type="Gene3D" id="3.90.180.10">
    <property type="entry name" value="Medium-chain alcohol dehydrogenases, catalytic domain"/>
    <property type="match status" value="1"/>
</dbReference>
<dbReference type="InterPro" id="IPR011032">
    <property type="entry name" value="GroES-like_sf"/>
</dbReference>
<keyword evidence="2" id="KW-0560">Oxidoreductase</keyword>
<dbReference type="Pfam" id="PF08240">
    <property type="entry name" value="ADH_N"/>
    <property type="match status" value="1"/>
</dbReference>
<comment type="caution">
    <text evidence="4">The sequence shown here is derived from an EMBL/GenBank/DDBJ whole genome shotgun (WGS) entry which is preliminary data.</text>
</comment>
<dbReference type="Pfam" id="PF00107">
    <property type="entry name" value="ADH_zinc_N"/>
    <property type="match status" value="1"/>
</dbReference>
<protein>
    <submittedName>
        <fullName evidence="4">NAD(P)H-quinone oxidoreductase</fullName>
    </submittedName>
</protein>
<dbReference type="GO" id="GO:0070402">
    <property type="term" value="F:NADPH binding"/>
    <property type="evidence" value="ECO:0007669"/>
    <property type="project" value="TreeGrafter"/>
</dbReference>
<dbReference type="SMART" id="SM00829">
    <property type="entry name" value="PKS_ER"/>
    <property type="match status" value="1"/>
</dbReference>
<proteinExistence type="predicted"/>
<organism evidence="4 5">
    <name type="scientific">Pseudidiomarina aestuarii</name>
    <dbReference type="NCBI Taxonomy" id="624146"/>
    <lineage>
        <taxon>Bacteria</taxon>
        <taxon>Pseudomonadati</taxon>
        <taxon>Pseudomonadota</taxon>
        <taxon>Gammaproteobacteria</taxon>
        <taxon>Alteromonadales</taxon>
        <taxon>Idiomarinaceae</taxon>
        <taxon>Pseudidiomarina</taxon>
    </lineage>
</organism>
<keyword evidence="1" id="KW-0521">NADP</keyword>
<dbReference type="InterPro" id="IPR013154">
    <property type="entry name" value="ADH-like_N"/>
</dbReference>
<dbReference type="InterPro" id="IPR013149">
    <property type="entry name" value="ADH-like_C"/>
</dbReference>
<sequence>MQALIAVDKAPQWTSREVPECGADEVLIQVAYAGLNRADLMQIAGHYPPPADASDILGLEVSGVVAACGEHVKQFSPGDAVCALLAAGGYADYVAVPAGQVAALPHGLSLAEGAGICEAFATAWWNLYALAAAQPGERLLIHAGASSVGNAAIQLAQAFGNPCFVTIGSDEKLAWCQQLGADAGWNRQHGSFVDAVKEWGGADIILDPVAGDYLEGDLEVIHADGRIIVIGLLAGRFAHMDIGRLLMKRVQVRGSTLRSQSVAVKSNIMAQLQKSVWPLFESKQLQPQLDTVIARTDLMAAFERMQNNDTRGKLVVRVLGE</sequence>
<dbReference type="CDD" id="cd05276">
    <property type="entry name" value="p53_inducible_oxidoreductase"/>
    <property type="match status" value="1"/>
</dbReference>
<evidence type="ECO:0000259" key="3">
    <source>
        <dbReference type="SMART" id="SM00829"/>
    </source>
</evidence>
<evidence type="ECO:0000313" key="4">
    <source>
        <dbReference type="EMBL" id="PTB89980.1"/>
    </source>
</evidence>
<dbReference type="EMBL" id="PYVG01000005">
    <property type="protein sequence ID" value="PTB89980.1"/>
    <property type="molecule type" value="Genomic_DNA"/>
</dbReference>
<dbReference type="PANTHER" id="PTHR48106">
    <property type="entry name" value="QUINONE OXIDOREDUCTASE PIG3-RELATED"/>
    <property type="match status" value="1"/>
</dbReference>
<dbReference type="PANTHER" id="PTHR48106:SF8">
    <property type="entry name" value="OS02G0805600 PROTEIN"/>
    <property type="match status" value="1"/>
</dbReference>
<feature type="domain" description="Enoyl reductase (ER)" evidence="3">
    <location>
        <begin position="6"/>
        <end position="316"/>
    </location>
</feature>
<dbReference type="Proteomes" id="UP000241514">
    <property type="component" value="Unassembled WGS sequence"/>
</dbReference>
<dbReference type="SUPFAM" id="SSF50129">
    <property type="entry name" value="GroES-like"/>
    <property type="match status" value="1"/>
</dbReference>
<dbReference type="InterPro" id="IPR014189">
    <property type="entry name" value="Quinone_OxRdtase_PIG3"/>
</dbReference>
<gene>
    <name evidence="4" type="ORF">C9928_01755</name>
</gene>
<accession>A0A6N4DJN1</accession>
<evidence type="ECO:0000256" key="1">
    <source>
        <dbReference type="ARBA" id="ARBA00022857"/>
    </source>
</evidence>
<evidence type="ECO:0000313" key="5">
    <source>
        <dbReference type="Proteomes" id="UP000241514"/>
    </source>
</evidence>
<dbReference type="NCBIfam" id="TIGR02824">
    <property type="entry name" value="quinone_pig3"/>
    <property type="match status" value="1"/>
</dbReference>
<dbReference type="InterPro" id="IPR036291">
    <property type="entry name" value="NAD(P)-bd_dom_sf"/>
</dbReference>
<evidence type="ECO:0000256" key="2">
    <source>
        <dbReference type="ARBA" id="ARBA00023002"/>
    </source>
</evidence>
<dbReference type="AlphaFoldDB" id="A0A6N4DJN1"/>